<keyword evidence="2" id="KW-1185">Reference proteome</keyword>
<dbReference type="RefSeq" id="WP_379707130.1">
    <property type="nucleotide sequence ID" value="NZ_JBHSCZ010000001.1"/>
</dbReference>
<name>A0ABV8QQ49_9BACT</name>
<sequence length="117" mass="12748">MSEITLEAVVAKQKLQDDAIASLIEANKTLAEQNEALKKVVSSATTIETAAKKELPKLPEENLKHKGKEFRWTIPVFTIVEEGEEPILITAAAAATDEKIIAKILSVKGQNILLEVV</sequence>
<dbReference type="EMBL" id="JBHSCZ010000001">
    <property type="protein sequence ID" value="MFC4261933.1"/>
    <property type="molecule type" value="Genomic_DNA"/>
</dbReference>
<reference evidence="2" key="1">
    <citation type="journal article" date="2019" name="Int. J. Syst. Evol. Microbiol.">
        <title>The Global Catalogue of Microorganisms (GCM) 10K type strain sequencing project: providing services to taxonomists for standard genome sequencing and annotation.</title>
        <authorList>
            <consortium name="The Broad Institute Genomics Platform"/>
            <consortium name="The Broad Institute Genome Sequencing Center for Infectious Disease"/>
            <person name="Wu L."/>
            <person name="Ma J."/>
        </authorList>
    </citation>
    <scope>NUCLEOTIDE SEQUENCE [LARGE SCALE GENOMIC DNA]</scope>
    <source>
        <strain evidence="2">CECT 8289</strain>
    </source>
</reference>
<evidence type="ECO:0000313" key="1">
    <source>
        <dbReference type="EMBL" id="MFC4261933.1"/>
    </source>
</evidence>
<evidence type="ECO:0000313" key="2">
    <source>
        <dbReference type="Proteomes" id="UP001595907"/>
    </source>
</evidence>
<gene>
    <name evidence="1" type="ORF">ACFOWM_03520</name>
</gene>
<proteinExistence type="predicted"/>
<protein>
    <submittedName>
        <fullName evidence="1">Uncharacterized protein</fullName>
    </submittedName>
</protein>
<accession>A0ABV8QQ49</accession>
<comment type="caution">
    <text evidence="1">The sequence shown here is derived from an EMBL/GenBank/DDBJ whole genome shotgun (WGS) entry which is preliminary data.</text>
</comment>
<dbReference type="Proteomes" id="UP001595907">
    <property type="component" value="Unassembled WGS sequence"/>
</dbReference>
<organism evidence="1 2">
    <name type="scientific">Ferruginibacter yonginensis</name>
    <dbReference type="NCBI Taxonomy" id="1310416"/>
    <lineage>
        <taxon>Bacteria</taxon>
        <taxon>Pseudomonadati</taxon>
        <taxon>Bacteroidota</taxon>
        <taxon>Chitinophagia</taxon>
        <taxon>Chitinophagales</taxon>
        <taxon>Chitinophagaceae</taxon>
        <taxon>Ferruginibacter</taxon>
    </lineage>
</organism>